<gene>
    <name evidence="4" type="ORF">FJZ47_01970</name>
</gene>
<dbReference type="InterPro" id="IPR011251">
    <property type="entry name" value="Luciferase-like_dom"/>
</dbReference>
<keyword evidence="2" id="KW-0503">Monooxygenase</keyword>
<feature type="domain" description="Luciferase-like" evidence="3">
    <location>
        <begin position="24"/>
        <end position="354"/>
    </location>
</feature>
<dbReference type="Gene3D" id="3.20.20.30">
    <property type="entry name" value="Luciferase-like domain"/>
    <property type="match status" value="1"/>
</dbReference>
<dbReference type="InterPro" id="IPR036661">
    <property type="entry name" value="Luciferase-like_sf"/>
</dbReference>
<dbReference type="GO" id="GO:0004497">
    <property type="term" value="F:monooxygenase activity"/>
    <property type="evidence" value="ECO:0007669"/>
    <property type="project" value="UniProtKB-KW"/>
</dbReference>
<name>A0A937VYM5_UNCTE</name>
<sequence length="402" mass="44996">MVLAGYGPARSTEHVYGPGKESPMKFGLFYQIQVPKPWTTDSESKRIHEALDQIVYAEEMGFDSVWFSEHHFRPVWSHNSAPDLTLAAVSQRTKRLRLGVGVVLAPIHHPLHVAARMATLDILSHGRVDVGIGRTGYPYQLTPYGTQLEDTRGMWNEFAAVLPRMWTEEEFTYNGTYYQIPRREVLPKPVQKPHPPLWSACSSAETARLTGSLGFGALFGSEGGPQGVERLMGLYQEALQDAPNTASVNRRTALMTTGYCHEDPRLVAERGTELAEWYIEQQRERARLVWRDFDPANVPPDYQGYYERDQKLARGPHAGEPTPADVVRGGRSFCIGTPDQCIAFCEAYEALGIEEIFPLCAIGPAEHHEVLHTIRLFGEQVIPHFRAKEQQTARLAAGSVGN</sequence>
<dbReference type="PANTHER" id="PTHR30137:SF8">
    <property type="entry name" value="BLR5498 PROTEIN"/>
    <property type="match status" value="1"/>
</dbReference>
<organism evidence="4 5">
    <name type="scientific">Tectimicrobiota bacterium</name>
    <dbReference type="NCBI Taxonomy" id="2528274"/>
    <lineage>
        <taxon>Bacteria</taxon>
        <taxon>Pseudomonadati</taxon>
        <taxon>Nitrospinota/Tectimicrobiota group</taxon>
        <taxon>Candidatus Tectimicrobiota</taxon>
    </lineage>
</organism>
<comment type="caution">
    <text evidence="4">The sequence shown here is derived from an EMBL/GenBank/DDBJ whole genome shotgun (WGS) entry which is preliminary data.</text>
</comment>
<dbReference type="GO" id="GO:0016705">
    <property type="term" value="F:oxidoreductase activity, acting on paired donors, with incorporation or reduction of molecular oxygen"/>
    <property type="evidence" value="ECO:0007669"/>
    <property type="project" value="InterPro"/>
</dbReference>
<dbReference type="SUPFAM" id="SSF51679">
    <property type="entry name" value="Bacterial luciferase-like"/>
    <property type="match status" value="1"/>
</dbReference>
<evidence type="ECO:0000256" key="2">
    <source>
        <dbReference type="ARBA" id="ARBA00023033"/>
    </source>
</evidence>
<dbReference type="Proteomes" id="UP000712673">
    <property type="component" value="Unassembled WGS sequence"/>
</dbReference>
<evidence type="ECO:0000313" key="4">
    <source>
        <dbReference type="EMBL" id="MBM3222560.1"/>
    </source>
</evidence>
<evidence type="ECO:0000313" key="5">
    <source>
        <dbReference type="Proteomes" id="UP000712673"/>
    </source>
</evidence>
<evidence type="ECO:0000259" key="3">
    <source>
        <dbReference type="Pfam" id="PF00296"/>
    </source>
</evidence>
<evidence type="ECO:0000256" key="1">
    <source>
        <dbReference type="ARBA" id="ARBA00023002"/>
    </source>
</evidence>
<accession>A0A937VYM5</accession>
<dbReference type="PANTHER" id="PTHR30137">
    <property type="entry name" value="LUCIFERASE-LIKE MONOOXYGENASE"/>
    <property type="match status" value="1"/>
</dbReference>
<dbReference type="EMBL" id="VGLS01000031">
    <property type="protein sequence ID" value="MBM3222560.1"/>
    <property type="molecule type" value="Genomic_DNA"/>
</dbReference>
<dbReference type="GO" id="GO:0005829">
    <property type="term" value="C:cytosol"/>
    <property type="evidence" value="ECO:0007669"/>
    <property type="project" value="TreeGrafter"/>
</dbReference>
<dbReference type="AlphaFoldDB" id="A0A937VYM5"/>
<reference evidence="4" key="1">
    <citation type="submission" date="2019-03" db="EMBL/GenBank/DDBJ databases">
        <title>Lake Tanganyika Metagenome-Assembled Genomes (MAGs).</title>
        <authorList>
            <person name="Tran P."/>
        </authorList>
    </citation>
    <scope>NUCLEOTIDE SEQUENCE</scope>
    <source>
        <strain evidence="4">K_DeepCast_65m_m2_066</strain>
    </source>
</reference>
<dbReference type="InterPro" id="IPR050766">
    <property type="entry name" value="Bact_Lucif_Oxidored"/>
</dbReference>
<keyword evidence="1" id="KW-0560">Oxidoreductase</keyword>
<protein>
    <submittedName>
        <fullName evidence="4">LLM class flavin-dependent oxidoreductase</fullName>
    </submittedName>
</protein>
<dbReference type="Pfam" id="PF00296">
    <property type="entry name" value="Bac_luciferase"/>
    <property type="match status" value="1"/>
</dbReference>
<proteinExistence type="predicted"/>